<keyword evidence="3" id="KW-1185">Reference proteome</keyword>
<dbReference type="Proteomes" id="UP001500301">
    <property type="component" value="Unassembled WGS sequence"/>
</dbReference>
<dbReference type="EMBL" id="BAABBB010000003">
    <property type="protein sequence ID" value="GAA3519329.1"/>
    <property type="molecule type" value="Genomic_DNA"/>
</dbReference>
<sequence length="62" mass="6904">MRNPSKKIPHQDAASRERPARPDQWLLDLDLGIEAVRWRMLGAVAGAPLMLGAEGLTTRGRR</sequence>
<evidence type="ECO:0000313" key="2">
    <source>
        <dbReference type="EMBL" id="GAA3519329.1"/>
    </source>
</evidence>
<comment type="caution">
    <text evidence="2">The sequence shown here is derived from an EMBL/GenBank/DDBJ whole genome shotgun (WGS) entry which is preliminary data.</text>
</comment>
<evidence type="ECO:0000313" key="3">
    <source>
        <dbReference type="Proteomes" id="UP001500301"/>
    </source>
</evidence>
<proteinExistence type="predicted"/>
<gene>
    <name evidence="2" type="ORF">GCM10022263_03940</name>
</gene>
<feature type="compositionally biased region" description="Basic and acidic residues" evidence="1">
    <location>
        <begin position="9"/>
        <end position="21"/>
    </location>
</feature>
<evidence type="ECO:0000256" key="1">
    <source>
        <dbReference type="SAM" id="MobiDB-lite"/>
    </source>
</evidence>
<reference evidence="3" key="1">
    <citation type="journal article" date="2019" name="Int. J. Syst. Evol. Microbiol.">
        <title>The Global Catalogue of Microorganisms (GCM) 10K type strain sequencing project: providing services to taxonomists for standard genome sequencing and annotation.</title>
        <authorList>
            <consortium name="The Broad Institute Genomics Platform"/>
            <consortium name="The Broad Institute Genome Sequencing Center for Infectious Disease"/>
            <person name="Wu L."/>
            <person name="Ma J."/>
        </authorList>
    </citation>
    <scope>NUCLEOTIDE SEQUENCE [LARGE SCALE GENOMIC DNA]</scope>
    <source>
        <strain evidence="3">JCM 17460</strain>
    </source>
</reference>
<accession>A0ABP6US59</accession>
<name>A0ABP6US59_9ACTN</name>
<feature type="region of interest" description="Disordered" evidence="1">
    <location>
        <begin position="1"/>
        <end position="21"/>
    </location>
</feature>
<organism evidence="2 3">
    <name type="scientific">Nocardioides daeguensis</name>
    <dbReference type="NCBI Taxonomy" id="908359"/>
    <lineage>
        <taxon>Bacteria</taxon>
        <taxon>Bacillati</taxon>
        <taxon>Actinomycetota</taxon>
        <taxon>Actinomycetes</taxon>
        <taxon>Propionibacteriales</taxon>
        <taxon>Nocardioidaceae</taxon>
        <taxon>Nocardioides</taxon>
    </lineage>
</organism>
<protein>
    <submittedName>
        <fullName evidence="2">Uncharacterized protein</fullName>
    </submittedName>
</protein>